<evidence type="ECO:0000259" key="3">
    <source>
        <dbReference type="PROSITE" id="PS50835"/>
    </source>
</evidence>
<dbReference type="Pfam" id="PF07686">
    <property type="entry name" value="V-set"/>
    <property type="match status" value="1"/>
</dbReference>
<dbReference type="SUPFAM" id="SSF48726">
    <property type="entry name" value="Immunoglobulin"/>
    <property type="match status" value="2"/>
</dbReference>
<dbReference type="InterPro" id="IPR007110">
    <property type="entry name" value="Ig-like_dom"/>
</dbReference>
<feature type="domain" description="Fibronectin type-III" evidence="4">
    <location>
        <begin position="217"/>
        <end position="309"/>
    </location>
</feature>
<dbReference type="PROSITE" id="PS50835">
    <property type="entry name" value="IG_LIKE"/>
    <property type="match status" value="2"/>
</dbReference>
<dbReference type="CDD" id="cd00063">
    <property type="entry name" value="FN3"/>
    <property type="match status" value="1"/>
</dbReference>
<feature type="domain" description="Ig-like" evidence="3">
    <location>
        <begin position="23"/>
        <end position="97"/>
    </location>
</feature>
<dbReference type="InterPro" id="IPR036179">
    <property type="entry name" value="Ig-like_dom_sf"/>
</dbReference>
<organism evidence="5 6">
    <name type="scientific">Porites evermanni</name>
    <dbReference type="NCBI Taxonomy" id="104178"/>
    <lineage>
        <taxon>Eukaryota</taxon>
        <taxon>Metazoa</taxon>
        <taxon>Cnidaria</taxon>
        <taxon>Anthozoa</taxon>
        <taxon>Hexacorallia</taxon>
        <taxon>Scleractinia</taxon>
        <taxon>Fungiina</taxon>
        <taxon>Poritidae</taxon>
        <taxon>Porites</taxon>
    </lineage>
</organism>
<evidence type="ECO:0000313" key="6">
    <source>
        <dbReference type="Proteomes" id="UP001159427"/>
    </source>
</evidence>
<dbReference type="InterPro" id="IPR013106">
    <property type="entry name" value="Ig_V-set"/>
</dbReference>
<keyword evidence="6" id="KW-1185">Reference proteome</keyword>
<accession>A0ABN8Q6A0</accession>
<dbReference type="InterPro" id="IPR003598">
    <property type="entry name" value="Ig_sub2"/>
</dbReference>
<dbReference type="InterPro" id="IPR003961">
    <property type="entry name" value="FN3_dom"/>
</dbReference>
<dbReference type="EMBL" id="CALNXI010001151">
    <property type="protein sequence ID" value="CAH3157619.1"/>
    <property type="molecule type" value="Genomic_DNA"/>
</dbReference>
<dbReference type="PROSITE" id="PS50853">
    <property type="entry name" value="FN3"/>
    <property type="match status" value="1"/>
</dbReference>
<dbReference type="Pfam" id="PF13927">
    <property type="entry name" value="Ig_3"/>
    <property type="match status" value="1"/>
</dbReference>
<evidence type="ECO:0000256" key="1">
    <source>
        <dbReference type="ARBA" id="ARBA00022729"/>
    </source>
</evidence>
<dbReference type="Proteomes" id="UP001159427">
    <property type="component" value="Unassembled WGS sequence"/>
</dbReference>
<dbReference type="SUPFAM" id="SSF49265">
    <property type="entry name" value="Fibronectin type III"/>
    <property type="match status" value="1"/>
</dbReference>
<proteinExistence type="predicted"/>
<dbReference type="PANTHER" id="PTHR45080">
    <property type="entry name" value="CONTACTIN 5"/>
    <property type="match status" value="1"/>
</dbReference>
<evidence type="ECO:0000313" key="5">
    <source>
        <dbReference type="EMBL" id="CAH3157619.1"/>
    </source>
</evidence>
<dbReference type="InterPro" id="IPR050958">
    <property type="entry name" value="Cell_Adh-Cytoskel_Orgn"/>
</dbReference>
<feature type="domain" description="Ig-like" evidence="3">
    <location>
        <begin position="105"/>
        <end position="204"/>
    </location>
</feature>
<evidence type="ECO:0000256" key="2">
    <source>
        <dbReference type="ARBA" id="ARBA00023157"/>
    </source>
</evidence>
<dbReference type="PANTHER" id="PTHR45080:SF8">
    <property type="entry name" value="IG-LIKE DOMAIN-CONTAINING PROTEIN"/>
    <property type="match status" value="1"/>
</dbReference>
<gene>
    <name evidence="5" type="ORF">PEVE_00002585</name>
</gene>
<protein>
    <submittedName>
        <fullName evidence="5">Uncharacterized protein</fullName>
    </submittedName>
</protein>
<evidence type="ECO:0000259" key="4">
    <source>
        <dbReference type="PROSITE" id="PS50853"/>
    </source>
</evidence>
<keyword evidence="1" id="KW-0732">Signal</keyword>
<dbReference type="InterPro" id="IPR036116">
    <property type="entry name" value="FN3_sf"/>
</dbReference>
<dbReference type="Gene3D" id="2.60.40.10">
    <property type="entry name" value="Immunoglobulins"/>
    <property type="match status" value="3"/>
</dbReference>
<dbReference type="InterPro" id="IPR003599">
    <property type="entry name" value="Ig_sub"/>
</dbReference>
<dbReference type="InterPro" id="IPR013783">
    <property type="entry name" value="Ig-like_fold"/>
</dbReference>
<comment type="caution">
    <text evidence="5">The sequence shown here is derived from an EMBL/GenBank/DDBJ whole genome shotgun (WGS) entry which is preliminary data.</text>
</comment>
<dbReference type="SMART" id="SM00409">
    <property type="entry name" value="IG"/>
    <property type="match status" value="2"/>
</dbReference>
<name>A0ABN8Q6A0_9CNID</name>
<keyword evidence="2" id="KW-1015">Disulfide bond</keyword>
<dbReference type="SMART" id="SM00408">
    <property type="entry name" value="IGc2"/>
    <property type="match status" value="1"/>
</dbReference>
<dbReference type="CDD" id="cd00096">
    <property type="entry name" value="Ig"/>
    <property type="match status" value="1"/>
</dbReference>
<reference evidence="5 6" key="1">
    <citation type="submission" date="2022-05" db="EMBL/GenBank/DDBJ databases">
        <authorList>
            <consortium name="Genoscope - CEA"/>
            <person name="William W."/>
        </authorList>
    </citation>
    <scope>NUCLEOTIDE SEQUENCE [LARGE SCALE GENOMIC DNA]</scope>
</reference>
<sequence>MYFILDNLLEIKVPEGILSLFAGEKRSVYCFVEELPPPTVRWLKNNKILKERKSQQGKYLVDLALNFPEVDLHHAGNYTCEASNNNTVTNKSTILVTVSCPPTVPQLNALPLDVAQNGNANLSCEANQLNARQMASYKWKWMFKNGREITNVYGKYKILSTFSQPNSCQQTKGAVYLQVENLTREDLGTYMCALLESGTKTAVADVPFYEYKSSNIPPRPEIVKNDTFDCGRTIRVEWKEMKGSEVTGYELVILSLADDSEQRFDLPQKNHSKILDVQSNSLYEIQIRAKNALGHSFWTNRQLETTSGTR</sequence>